<evidence type="ECO:0000313" key="10">
    <source>
        <dbReference type="Proteomes" id="UP000292346"/>
    </source>
</evidence>
<dbReference type="Proteomes" id="UP000292346">
    <property type="component" value="Unassembled WGS sequence"/>
</dbReference>
<dbReference type="GO" id="GO:0016139">
    <property type="term" value="P:glycoside catabolic process"/>
    <property type="evidence" value="ECO:0007669"/>
    <property type="project" value="TreeGrafter"/>
</dbReference>
<evidence type="ECO:0000256" key="4">
    <source>
        <dbReference type="ARBA" id="ARBA00022729"/>
    </source>
</evidence>
<dbReference type="Gene3D" id="3.20.20.80">
    <property type="entry name" value="Glycosidases"/>
    <property type="match status" value="1"/>
</dbReference>
<proteinExistence type="inferred from homology"/>
<dbReference type="SMART" id="SM00812">
    <property type="entry name" value="Alpha_L_fucos"/>
    <property type="match status" value="1"/>
</dbReference>
<organism evidence="9 10">
    <name type="scientific">Kribbella soli</name>
    <dbReference type="NCBI Taxonomy" id="1124743"/>
    <lineage>
        <taxon>Bacteria</taxon>
        <taxon>Bacillati</taxon>
        <taxon>Actinomycetota</taxon>
        <taxon>Actinomycetes</taxon>
        <taxon>Propionibacteriales</taxon>
        <taxon>Kribbellaceae</taxon>
        <taxon>Kribbella</taxon>
    </lineage>
</organism>
<keyword evidence="7" id="KW-0812">Transmembrane</keyword>
<dbReference type="Pfam" id="PF01120">
    <property type="entry name" value="Alpha_L_fucos"/>
    <property type="match status" value="1"/>
</dbReference>
<comment type="similarity">
    <text evidence="2">Belongs to the glycosyl hydrolase 29 family.</text>
</comment>
<dbReference type="Gene3D" id="2.60.40.1180">
    <property type="entry name" value="Golgi alpha-mannosidase II"/>
    <property type="match status" value="1"/>
</dbReference>
<reference evidence="9 10" key="1">
    <citation type="submission" date="2019-02" db="EMBL/GenBank/DDBJ databases">
        <title>Kribbella capetownensis sp. nov. and Kribbella speibonae sp. nov., isolated from soil.</title>
        <authorList>
            <person name="Curtis S.M."/>
            <person name="Norton I."/>
            <person name="Everest G.J."/>
            <person name="Meyers P.R."/>
        </authorList>
    </citation>
    <scope>NUCLEOTIDE SEQUENCE [LARGE SCALE GENOMIC DNA]</scope>
    <source>
        <strain evidence="9 10">KCTC 29219</strain>
    </source>
</reference>
<keyword evidence="7" id="KW-1133">Transmembrane helix</keyword>
<keyword evidence="7" id="KW-0472">Membrane</keyword>
<dbReference type="SUPFAM" id="SSF51445">
    <property type="entry name" value="(Trans)glycosidases"/>
    <property type="match status" value="1"/>
</dbReference>
<dbReference type="InterPro" id="IPR000933">
    <property type="entry name" value="Glyco_hydro_29"/>
</dbReference>
<evidence type="ECO:0000256" key="1">
    <source>
        <dbReference type="ARBA" id="ARBA00004071"/>
    </source>
</evidence>
<dbReference type="InterPro" id="IPR016286">
    <property type="entry name" value="FUC_metazoa-typ"/>
</dbReference>
<dbReference type="EMBL" id="SJJZ01000001">
    <property type="protein sequence ID" value="TCC10239.1"/>
    <property type="molecule type" value="Genomic_DNA"/>
</dbReference>
<dbReference type="AlphaFoldDB" id="A0A4R0HR22"/>
<evidence type="ECO:0000259" key="8">
    <source>
        <dbReference type="Pfam" id="PF01120"/>
    </source>
</evidence>
<dbReference type="PRINTS" id="PR00741">
    <property type="entry name" value="GLHYDRLASE29"/>
</dbReference>
<evidence type="ECO:0000256" key="5">
    <source>
        <dbReference type="ARBA" id="ARBA00022801"/>
    </source>
</evidence>
<keyword evidence="10" id="KW-1185">Reference proteome</keyword>
<gene>
    <name evidence="9" type="ORF">E0H45_02615</name>
</gene>
<dbReference type="PANTHER" id="PTHR10030:SF37">
    <property type="entry name" value="ALPHA-L-FUCOSIDASE-RELATED"/>
    <property type="match status" value="1"/>
</dbReference>
<evidence type="ECO:0000256" key="2">
    <source>
        <dbReference type="ARBA" id="ARBA00007951"/>
    </source>
</evidence>
<dbReference type="PIRSF" id="PIRSF001092">
    <property type="entry name" value="Alpha-L-fucosidase"/>
    <property type="match status" value="1"/>
</dbReference>
<comment type="caution">
    <text evidence="9">The sequence shown here is derived from an EMBL/GenBank/DDBJ whole genome shotgun (WGS) entry which is preliminary data.</text>
</comment>
<evidence type="ECO:0000256" key="6">
    <source>
        <dbReference type="ARBA" id="ARBA00023295"/>
    </source>
</evidence>
<dbReference type="OrthoDB" id="5526311at2"/>
<sequence length="543" mass="60343">MAGHQPEQPPDSGDRPMTLVAVHNIFRRIGRFLLRFVLVVVVLVLIFAGGSVVWTWQDDRKAEMTTDGPYEATVESLNKHPLPTWFADAKFGIMIHWGLYSVPGFAPKGSTFSKLLETQYGHAMTHNPYAEDYANAMKDPKSPTAIHHREHYGDAPYSAFTKQFDAGLANWNPDRWAAQFKAAGASYIVVTAKYADGYSLWPTKVRNPHAPDFHAQRDLMGELAAAVRRQGLKFGVYYSGGVDWTFQRKTVKTLGDYAYLHYGEDYREYAVAQVRELITRYKPDILWNDIAWPTGSKRLYSVLADYYNTVPEGVVDDRWSTASFGRQVMNPKPMRWGFDQVMKGLFKLPGVADSINTQKPAPHSDFRTPEYTDFDTVQDKFWQQDRGIGGSFGYNREENNQDYAESTDLIASLTRAAANNGALLLNVGPSGGDGAIVPEQLSRLTDIRAWLKVNREALDGTRPWTRSSATTTAGDQVMFTQKGKTVYAVVLGRPKGDVVIKDVQLTGQAARVGGNPITLTTAGQSTLLKAAGDGSYGPVFRIG</sequence>
<evidence type="ECO:0000313" key="9">
    <source>
        <dbReference type="EMBL" id="TCC10239.1"/>
    </source>
</evidence>
<protein>
    <recommendedName>
        <fullName evidence="3">alpha-L-fucosidase</fullName>
        <ecNumber evidence="3">3.2.1.51</ecNumber>
    </recommendedName>
</protein>
<comment type="function">
    <text evidence="1">Alpha-L-fucosidase is responsible for hydrolyzing the alpha-1,6-linked fucose joined to the reducing-end N-acetylglucosamine of the carbohydrate moieties of glycoproteins.</text>
</comment>
<dbReference type="EC" id="3.2.1.51" evidence="3"/>
<feature type="domain" description="Glycoside hydrolase family 29 N-terminal" evidence="8">
    <location>
        <begin position="63"/>
        <end position="456"/>
    </location>
</feature>
<dbReference type="GO" id="GO:0005764">
    <property type="term" value="C:lysosome"/>
    <property type="evidence" value="ECO:0007669"/>
    <property type="project" value="TreeGrafter"/>
</dbReference>
<evidence type="ECO:0000256" key="3">
    <source>
        <dbReference type="ARBA" id="ARBA00012662"/>
    </source>
</evidence>
<dbReference type="InterPro" id="IPR017853">
    <property type="entry name" value="GH"/>
</dbReference>
<dbReference type="GO" id="GO:0006004">
    <property type="term" value="P:fucose metabolic process"/>
    <property type="evidence" value="ECO:0007669"/>
    <property type="project" value="InterPro"/>
</dbReference>
<dbReference type="PANTHER" id="PTHR10030">
    <property type="entry name" value="ALPHA-L-FUCOSIDASE"/>
    <property type="match status" value="1"/>
</dbReference>
<feature type="transmembrane region" description="Helical" evidence="7">
    <location>
        <begin position="32"/>
        <end position="56"/>
    </location>
</feature>
<dbReference type="InterPro" id="IPR013780">
    <property type="entry name" value="Glyco_hydro_b"/>
</dbReference>
<keyword evidence="5" id="KW-0378">Hydrolase</keyword>
<dbReference type="InterPro" id="IPR057739">
    <property type="entry name" value="Glyco_hydro_29_N"/>
</dbReference>
<dbReference type="GO" id="GO:0004560">
    <property type="term" value="F:alpha-L-fucosidase activity"/>
    <property type="evidence" value="ECO:0007669"/>
    <property type="project" value="InterPro"/>
</dbReference>
<keyword evidence="6" id="KW-0326">Glycosidase</keyword>
<accession>A0A4R0HR22</accession>
<name>A0A4R0HR22_9ACTN</name>
<keyword evidence="4" id="KW-0732">Signal</keyword>
<evidence type="ECO:0000256" key="7">
    <source>
        <dbReference type="SAM" id="Phobius"/>
    </source>
</evidence>